<dbReference type="Pfam" id="PF13439">
    <property type="entry name" value="Glyco_transf_4"/>
    <property type="match status" value="1"/>
</dbReference>
<dbReference type="EMBL" id="LCHU01000018">
    <property type="protein sequence ID" value="KKT40785.1"/>
    <property type="molecule type" value="Genomic_DNA"/>
</dbReference>
<evidence type="ECO:0000256" key="1">
    <source>
        <dbReference type="ARBA" id="ARBA00022679"/>
    </source>
</evidence>
<dbReference type="AlphaFoldDB" id="A0A0G1H1L2"/>
<dbReference type="Pfam" id="PF00534">
    <property type="entry name" value="Glycos_transf_1"/>
    <property type="match status" value="1"/>
</dbReference>
<dbReference type="InterPro" id="IPR001296">
    <property type="entry name" value="Glyco_trans_1"/>
</dbReference>
<dbReference type="GO" id="GO:0009103">
    <property type="term" value="P:lipopolysaccharide biosynthetic process"/>
    <property type="evidence" value="ECO:0007669"/>
    <property type="project" value="TreeGrafter"/>
</dbReference>
<evidence type="ECO:0000313" key="5">
    <source>
        <dbReference type="EMBL" id="KKT40785.1"/>
    </source>
</evidence>
<dbReference type="STRING" id="1618647.UW30_C0018G0005"/>
<comment type="caution">
    <text evidence="5">The sequence shown here is derived from an EMBL/GenBank/DDBJ whole genome shotgun (WGS) entry which is preliminary data.</text>
</comment>
<dbReference type="PANTHER" id="PTHR46401:SF2">
    <property type="entry name" value="GLYCOSYLTRANSFERASE WBBK-RELATED"/>
    <property type="match status" value="1"/>
</dbReference>
<dbReference type="SUPFAM" id="SSF53756">
    <property type="entry name" value="UDP-Glycosyltransferase/glycogen phosphorylase"/>
    <property type="match status" value="1"/>
</dbReference>
<dbReference type="CDD" id="cd03801">
    <property type="entry name" value="GT4_PimA-like"/>
    <property type="match status" value="1"/>
</dbReference>
<keyword evidence="2" id="KW-1133">Transmembrane helix</keyword>
<dbReference type="PANTHER" id="PTHR46401">
    <property type="entry name" value="GLYCOSYLTRANSFERASE WBBK-RELATED"/>
    <property type="match status" value="1"/>
</dbReference>
<evidence type="ECO:0000259" key="3">
    <source>
        <dbReference type="Pfam" id="PF00534"/>
    </source>
</evidence>
<feature type="transmembrane region" description="Helical" evidence="2">
    <location>
        <begin position="78"/>
        <end position="97"/>
    </location>
</feature>
<feature type="domain" description="Glycosyltransferase subfamily 4-like N-terminal" evidence="4">
    <location>
        <begin position="25"/>
        <end position="184"/>
    </location>
</feature>
<evidence type="ECO:0000313" key="6">
    <source>
        <dbReference type="Proteomes" id="UP000034736"/>
    </source>
</evidence>
<dbReference type="Proteomes" id="UP000034736">
    <property type="component" value="Unassembled WGS sequence"/>
</dbReference>
<accession>A0A0G1H1L2</accession>
<evidence type="ECO:0000259" key="4">
    <source>
        <dbReference type="Pfam" id="PF13439"/>
    </source>
</evidence>
<keyword evidence="2" id="KW-0472">Membrane</keyword>
<gene>
    <name evidence="5" type="ORF">UW30_C0018G0005</name>
</gene>
<reference evidence="5 6" key="1">
    <citation type="journal article" date="2015" name="Nature">
        <title>rRNA introns, odd ribosomes, and small enigmatic genomes across a large radiation of phyla.</title>
        <authorList>
            <person name="Brown C.T."/>
            <person name="Hug L.A."/>
            <person name="Thomas B.C."/>
            <person name="Sharon I."/>
            <person name="Castelle C.J."/>
            <person name="Singh A."/>
            <person name="Wilkins M.J."/>
            <person name="Williams K.H."/>
            <person name="Banfield J.F."/>
        </authorList>
    </citation>
    <scope>NUCLEOTIDE SEQUENCE [LARGE SCALE GENOMIC DNA]</scope>
</reference>
<dbReference type="Gene3D" id="3.40.50.2000">
    <property type="entry name" value="Glycogen Phosphorylase B"/>
    <property type="match status" value="2"/>
</dbReference>
<keyword evidence="2" id="KW-0812">Transmembrane</keyword>
<evidence type="ECO:0000256" key="2">
    <source>
        <dbReference type="SAM" id="Phobius"/>
    </source>
</evidence>
<keyword evidence="1 5" id="KW-0808">Transferase</keyword>
<proteinExistence type="predicted"/>
<name>A0A0G1H1L2_9BACT</name>
<protein>
    <submittedName>
        <fullName evidence="5">Glycosyl transferase group 1</fullName>
    </submittedName>
</protein>
<organism evidence="5 6">
    <name type="scientific">Candidatus Giovannonibacteria bacterium GW2011_GWA2_44_13b</name>
    <dbReference type="NCBI Taxonomy" id="1618647"/>
    <lineage>
        <taxon>Bacteria</taxon>
        <taxon>Candidatus Giovannoniibacteriota</taxon>
    </lineage>
</organism>
<sequence>MKLPKIYYVANAKMPTDKAHGIQLIKMCEAFLRHGADVELILPGRKATRVSEIKNFYGVDRIPARTVFVPDLHNFGRAGFLVSSFFFGLSYFLYLTAKKIKGENFMVYTADLDHFSFLPMAFLRVPYFTEIHGEKKKTFLHKLFFRRASGIIAINKFMKENLINNFGLPPEKIDVRPNGIDLEKFNANTTRESARKKLSLPGDVRLVLYVGRLYDWKGFETLFSAAKALQKGTQIYFIGGTDEEARQFAGDRKIPENIIFAGVKSYKEIPLWLAASHALLLLGTSKNTASYYYTSPMKLFEYMASNRPIIASATPANKAVVGDAEVFFYEPDDWSGLAANIHKIFDDPEKAMEKAARALKKSAEFSWKKRGSAILNFIGNNIE</sequence>
<dbReference type="GO" id="GO:0016757">
    <property type="term" value="F:glycosyltransferase activity"/>
    <property type="evidence" value="ECO:0007669"/>
    <property type="project" value="InterPro"/>
</dbReference>
<dbReference type="InterPro" id="IPR028098">
    <property type="entry name" value="Glyco_trans_4-like_N"/>
</dbReference>
<feature type="domain" description="Glycosyl transferase family 1" evidence="3">
    <location>
        <begin position="191"/>
        <end position="353"/>
    </location>
</feature>